<feature type="domain" description="SpaA-like prealbumin fold" evidence="10">
    <location>
        <begin position="2511"/>
        <end position="2590"/>
    </location>
</feature>
<evidence type="ECO:0000259" key="12">
    <source>
        <dbReference type="Pfam" id="PF18998"/>
    </source>
</evidence>
<sequence length="4748" mass="541971">MKRLLRKLTSFAIALFMVLQVMLPAFATRSKAEELEPNTIKNIENLETNEDAYLSITNSQKIYDKKKVDKDESKFSIAVGLPSTSSSFRLVKRNDLKLYEDKIFQTNEDASKEYWRIKDMLNLQGLDLDLEIIKEDQGYKILTKNEMENLEQGKKDNFYGENYSYIDFKILDDFDFDEKGNQKLLNQDKLVFNLEFIKNISPDPNYNLFEQDEQGNWNIKNEGDIFALINEDKKNLYDTNSLKNDLNSLNAYKEERKQAEEEKAQKEAEKKAEEERKAEEEKKAAEEKAKEEKKAEEEKKAQEEKQKEENANFEKANKELKEALEDENNSIEDIQKLLTELGEKYNLSLANQEKLMAENDSAIKALVEKDRNENFRANMLRQLPRRVPSNSWDGKLFHLNLEMNVKASPANPIPQGWYFDVQLGPYLKEDIGQAWNDLYDGNRLIASPVYDKAKHVIRYVFQTSVTKDTKLTVNQYLGFDLDNIGRQTEIDIDIKVAPKNNPIQSMTTKHVNINDDNPVESSYNVVSQGQSEAKHYPFQLNWTSEQQYYGGTNPTVEWNIEVDTASLKDKNLDFNNLNVSIFAGAEQGLNNFKFKASTNKFDLDDTRNYISSSRLGEILQKNTSIAKNALGEKLFIRVKAEVNKNRLHDYYSIGLRINPDGNYIKKMLDEFIEEYNKLPAIIKWMKGAEQAKEFAKLPFNLVETMIPAKSTGRDNFTSENFYYDSSRTIYAKRDSDKNVDWYALDLLRLGEKPDQAFNYPDFLINNTPSKPINPKVFYYVPLENGLYKRTPNIGEVVTEYGDFFPGTLISYEYDNQIGTRDDTYRFEANIKEKKVNNLVGETTTGGPINLFTKKVSNKDLTDKYLAYLENPYPIMRINKNFDMVQCFNNGTPDPAFKGSDGIFLDIHEDPSGYYLISRLNERVGNPKGNYRLVDHLNGQVTSDGIYLNPNGMDQGQAMEDLMKRIYFYGEQVKKEYTQGKFNDLLGSETNGEIMHRLIENSMYQRVLHHFTDGLNISEDFFETSSNYNEDSWKVNYTLTGDRNADGSWKGDYFDGEKKNHNTYEGLRKLKDNETTIKNYPIVKNTQYEMANELLKKVIASYKKGSDWNKDKANTVQLVFYSHTKEGQYQELITGRITEPLEIDKYTNDGKTKLEGAKFTFINKYTNEKVEWTSQKDNNEKLYLKPGYYIVQEEAPSGYEPIKEFEIQVKRSLVNEDKGPYKFKNLPEIHVNDGYKTEVIIKDKDIPKSAEGTNLVEVDKDNKVKVKLTNIQDNLGDLEFVKKNEFAKLNGAEFTLRKVTANSLDDVKTQIKDPATIKYDDAYKQTSKGYYGEFKFEQIPKGYYILEETKVPAGYQKAPLYILEAKEETVAGKNKVVLHFVGENAPKEKDGDLTIVRNYPKETEIEFRKIREIQNGEEKQGLTDARFRLESLWTKDGSTYLKDLTSDSIKKDGGKENEKGYFRFDKLVEGNYKLTEIQAPYGYQVLDSYWRIEVREVNGELVKTVYEVKKDGSGEKKINLNDESVYELTNKPRKIDIQFTKYLGELEKDEDGKIKLDKDGKPIVHKEEYKKQIPGKDNKPVSFDLYSSDYYGAIIGKKVDGKIQPIQTGITQAEDGFFHLKGLEFGKYYVLRETNPPEGYNVANDILLKVEAEAITNVGEMKVIVRDPNTNADTGAHSIFKGVIDFREGEQLGKFSIRKTGNAISYVDKNGKLVTIGKDNPKIVGLRRAYFRLYTADNKFNIEMNPGGYAKEYIQKVTPGNPIILYLTEEKAKTMSREDLNKLGVVGYKNFKSKDGKEVSYAVDKDGKRFRIGEDPSTLPANQGIVTFDNLKPGYYVLQEFRGPAGYEKTTDEWYVYVDEAGRTYRSDKKFDPKTLAQGIQSISSITNPSMSPRLQMAGLDVSEPIQFNNLMQAPSNPNLDQLSYDLSNDDVRVKVEAGKVDTSTGARDINISIKPTGSISTLKGDKIHAVFLVDRLKDQSLGYLDMNINYYITQLVDMAKANGSQQIDLTIMQFDNNSNNTKLLSIVNQNSDTINAEEKRFTPYNIDGSQGTEVSYRDYLAAGGVSERKVDNRTDPSATLKNKFNNRTFDKSFLKNGTYDNKYLFVINTHRLPDAGSANNYKDVLSNFTNNGFEINFTHIVGASALVGNTKKYVESMQETEGVKFEYYLGGKIIDGAGNSILGRGIFQPLSDYKSPVKDAVINVNLADYIKTDGKVTETIDGNSTNPNLENGPYSKKFSLDKADSEYKLSYKIYVDENSTDNLNKIVNIHNLINFKANSGANQMDLDPDSKLVTYRDKEDTPPLPNTYKVNLKQPQTGGTVSANPTSEKAGETITLSATPAQGYKFVKYIVTANGQPVTVNGNQFTMPASDVTVTAIFVEDSTTPQGDKNLEVNFTYSGSVNGNAAGPGTTDSPGRLKLFEEGKLEAIETIDAVNSGKVQFKTKLDSNKNYRLVYTIKPSLAKDWALPNVSNYTIDSESITKAKDTVSLTIANGNTMDIFNKDETGFRIPLRITKVNENNGVLTGAQFRARKLLKSDQIIDEKPPVYGNEEFDGVSEATGLPGDNYFRELSPGLYELTEIKAPSGAYRLPKDENGNDKKWYFKVEVAKDANGNYKKPSDDDYMKIEFQFTETLPENVEDARWAIPKKDRKELLGKPIKGIKLGDNEYDKFTQIIKDDHRSDPARPDAPYKGIDDVRVTNFLKTTELGFYKKDLATYQNIDGADFILRRAKLDGDGNLTFDNEGNPKYENLNEKEKADDGKEYDKFIKPEGYDETINGVKKTSKRDTQVLFSNLEQGTYILKETKPSAGYKLEDKFLAITFKADEKGYWKQVIKAYEKQNGKYVEVEKPGLHFQKDQEGDLDIVFNNKDYIDFKFQKIEGVKDEKGNDILVESSDFRVTQVDEDGKPIPGGYDQPLYSYVSSKFTFKNLGVGRYKLQETRALEKFIKPDPWYFRVVQDPKTYKLKIVFEDHDASIRFTPENETDGKNTPQLDDKGNPKDIKVANYKKTKFVFKKQDQDGNILPDVYFNLKKLRQTFDSEAYDYDAVSGATYMYNKSARSQKSGSVTFDTLGEGIYELRETDKPEGYDSKAVQDRWIITVEKTENGLQAKYDKAFEKKYYEKYSNHDTNPNKEEDNYYTTYIKNGFDKKSNLEQKQVGEFNYILTNTKTTVDLKWKKVTVNKDIIKDKQTKFVMLKNSDDPTKLDAAKDGNSSAPPYELIETDGTFEVKNLSKGIYTLIETKAPDGFKEMDKQIVIQIYEDANDNYKLKKKFYEMKKDGNGDNVLVDKTQEFSYIFTRKNNTEVDTDGFGYFYIKNDEKQQYFYLTKGFLTDSNGRKVFNNITKGELHLKLTNTEDDKDVFRTTIDLAKGSNAGIYKFDVNGIKNGKTYLLEEEKAPNGYKLSTNKYKLLFVNDTQNPGKVIAILKAVLDKNNKELKNARGQLVTEYGKVIGDGITINIADPNSILKVINEKNKVEFTKVGKDEEKGEGGKLITKEDPLQNVEFILEKQDPKDYYKENNGYYPVTKDIEFIKEDKEGLYIEKSDGTKQRKSGVSNVTIDNSAYKGKSDAKGKFTFEGLTDGFYQIMEPNAPEGFMQVNGPVKKFRVLEGKIYIYDKVGDDFIEKEVTDDNIGTLGKIINEKPGKGEFKIKKVDENNRPLANVKYTLHKTDENETQVGEERITDENGEISFKDLPYGYYWLKERKTINGYILDTKKKLITLGGGDWGKTPDRQSDVSKYITFDGDQKELISTADIPSKTTVYPNKAEGMIANFKFKIDPNKEIKPGDYFTIHFSENVDLDGIFKDNDNKGKNPDSQFDIIGPAGKLAEAKINSDRKSITYTFTKYVGDYRPDFMSMFMQIFPNRRVVDHTQDITVDVNIGNNTDKTNTNYHYSDSININYRGYNAEEEYDGYQNPDTAISSYMLRLDPDQKTFTAILYLNPWNSNIWNKSLSFTTDKYIKINENLSVKTYVKTGSGSHKTVNNATQGWQNGDLPDSYDINEDDLELVSDSKYDYDVYARRVHTEVNYYDGYDYRKYDYSARRWRYYQITKDNTLTDRIEFNSVINKNGYPNDATYVIEIKGELEGKAQSLKTTSEAVYNKKDYYGYTRTHTDYFKTFSEFFNPGAIGDANKELKLLNFKNKIEFVKIDGGVLSNVVDQSSENPESLKDLGIGRVLGGATFKLQKQNGLSWDEVNNSTRISDDNGVFSWEGLSEGTYRVIETVTPDNEHYDLPAKEVSTFEVDEKGNIVEIKNNKQIIENYKKAEIRVRKTDENGQSITGAEFLLEKDNDDKYTPNIGTLEKDGTILFNNLPAGKYTLTERKAPKGYTKSDAVWKLEVTRDGKVKWLNSFDDTNDKMKTVENLNYKQNGEKPENLDTEIIGIDKENKTFRQKITIKAKPSDIKKTKLILESTDPSLKLSQANTKVRLVAGDEANQIGKKDNTSYKVKINDGNSPNLTLTITPPYKEEDKNKPVGSEQGQTPQEEEKEKYYQFIVDMPYKDEGRIGAKATYQIGTINKTSGKVEFGENDTKLTLDKYLEKASQITAGNDKVDMTQYEGKYLDRDVNLITLDIANIKNPDIYFKKVDADKPDKALAGAEFEIHRKNDKGIFVALRKDGKEFLPNDDEKEKWKVTSNAQGQFEFKEIPNGEYQIVETKAPEGYALVEKIIFKFDVENGKIIYKDKKDNKISKIDLNIQDKNKENSDTNRILVTNKKAEYPHTGGPGVWIGYTILGLIIMFVAVLTYSKRKDKLIV</sequence>
<feature type="domain" description="SpaA-like prealbumin fold" evidence="10">
    <location>
        <begin position="3643"/>
        <end position="3718"/>
    </location>
</feature>
<feature type="domain" description="Bacterial repeat" evidence="12">
    <location>
        <begin position="2314"/>
        <end position="2380"/>
    </location>
</feature>
<dbReference type="InterPro" id="IPR041171">
    <property type="entry name" value="SDR_Ig"/>
</dbReference>
<dbReference type="Pfam" id="PF17802">
    <property type="entry name" value="SpaA"/>
    <property type="match status" value="13"/>
</dbReference>
<evidence type="ECO:0000256" key="2">
    <source>
        <dbReference type="ARBA" id="ARBA00007257"/>
    </source>
</evidence>
<dbReference type="InterPro" id="IPR008966">
    <property type="entry name" value="Adhesion_dom_sf"/>
</dbReference>
<comment type="subcellular location">
    <subcellularLocation>
        <location evidence="1">Secreted</location>
        <location evidence="1">Cell wall</location>
        <topology evidence="1">Peptidoglycan-anchor</topology>
    </subcellularLocation>
</comment>
<keyword evidence="3" id="KW-0134">Cell wall</keyword>
<evidence type="ECO:0000256" key="4">
    <source>
        <dbReference type="ARBA" id="ARBA00022525"/>
    </source>
</evidence>
<dbReference type="InterPro" id="IPR013783">
    <property type="entry name" value="Ig-like_fold"/>
</dbReference>
<dbReference type="KEGG" id="avg:I6H45_08320"/>
<dbReference type="Pfam" id="PF18998">
    <property type="entry name" value="Flg_new_2"/>
    <property type="match status" value="1"/>
</dbReference>
<dbReference type="Pfam" id="PF17961">
    <property type="entry name" value="Big_8"/>
    <property type="match status" value="1"/>
</dbReference>
<dbReference type="Proteomes" id="UP000595276">
    <property type="component" value="Chromosome"/>
</dbReference>
<feature type="domain" description="SpaA-like prealbumin fold" evidence="10">
    <location>
        <begin position="1581"/>
        <end position="1653"/>
    </location>
</feature>
<evidence type="ECO:0000259" key="10">
    <source>
        <dbReference type="Pfam" id="PF17802"/>
    </source>
</evidence>
<dbReference type="Gene3D" id="2.60.40.1280">
    <property type="match status" value="2"/>
</dbReference>
<dbReference type="PANTHER" id="PTHR36108:SF13">
    <property type="entry name" value="COLOSSIN-B-RELATED"/>
    <property type="match status" value="1"/>
</dbReference>
<feature type="domain" description="SpaA-like prealbumin fold" evidence="10">
    <location>
        <begin position="4171"/>
        <end position="4250"/>
    </location>
</feature>
<feature type="region of interest" description="Disordered" evidence="7">
    <location>
        <begin position="255"/>
        <end position="313"/>
    </location>
</feature>
<dbReference type="InterPro" id="IPR041033">
    <property type="entry name" value="SpaA_PFL_dom_1"/>
</dbReference>
<feature type="region of interest" description="Disordered" evidence="7">
    <location>
        <begin position="4445"/>
        <end position="4481"/>
    </location>
</feature>
<dbReference type="PANTHER" id="PTHR36108">
    <property type="entry name" value="COLOSSIN-B-RELATED"/>
    <property type="match status" value="1"/>
</dbReference>
<comment type="similarity">
    <text evidence="2">Belongs to the serine-aspartate repeat-containing protein (SDr) family.</text>
</comment>
<feature type="region of interest" description="Disordered" evidence="7">
    <location>
        <begin position="2976"/>
        <end position="2997"/>
    </location>
</feature>
<evidence type="ECO:0000256" key="9">
    <source>
        <dbReference type="SAM" id="SignalP"/>
    </source>
</evidence>
<dbReference type="GeneID" id="79022742"/>
<feature type="domain" description="SpaA-like prealbumin fold" evidence="10">
    <location>
        <begin position="1416"/>
        <end position="1499"/>
    </location>
</feature>
<feature type="domain" description="SpaA-like prealbumin fold" evidence="10">
    <location>
        <begin position="1140"/>
        <end position="1210"/>
    </location>
</feature>
<evidence type="ECO:0008006" key="15">
    <source>
        <dbReference type="Google" id="ProtNLM"/>
    </source>
</evidence>
<feature type="transmembrane region" description="Helical" evidence="8">
    <location>
        <begin position="4721"/>
        <end position="4739"/>
    </location>
</feature>
<evidence type="ECO:0000256" key="6">
    <source>
        <dbReference type="ARBA" id="ARBA00023088"/>
    </source>
</evidence>
<feature type="domain" description="SpaA-like prealbumin fold" evidence="10">
    <location>
        <begin position="1276"/>
        <end position="1357"/>
    </location>
</feature>
<feature type="signal peptide" evidence="9">
    <location>
        <begin position="1"/>
        <end position="27"/>
    </location>
</feature>
<evidence type="ECO:0000256" key="3">
    <source>
        <dbReference type="ARBA" id="ARBA00022512"/>
    </source>
</evidence>
<feature type="domain" description="SpaA-like prealbumin fold" evidence="10">
    <location>
        <begin position="1803"/>
        <end position="1864"/>
    </location>
</feature>
<evidence type="ECO:0000259" key="11">
    <source>
        <dbReference type="Pfam" id="PF17961"/>
    </source>
</evidence>
<feature type="domain" description="SpaA-like prealbumin fold" evidence="10">
    <location>
        <begin position="2706"/>
        <end position="2824"/>
    </location>
</feature>
<feature type="chain" id="PRO_5032813963" description="Serine-aspartate repeat-containing protein D" evidence="9">
    <location>
        <begin position="28"/>
        <end position="4748"/>
    </location>
</feature>
<evidence type="ECO:0000256" key="1">
    <source>
        <dbReference type="ARBA" id="ARBA00004168"/>
    </source>
</evidence>
<name>A0A7T4K525_9FIRM</name>
<evidence type="ECO:0000256" key="5">
    <source>
        <dbReference type="ARBA" id="ARBA00022729"/>
    </source>
</evidence>
<organism evidence="13 14">
    <name type="scientific">Anaerococcus vaginalis</name>
    <dbReference type="NCBI Taxonomy" id="33037"/>
    <lineage>
        <taxon>Bacteria</taxon>
        <taxon>Bacillati</taxon>
        <taxon>Bacillota</taxon>
        <taxon>Tissierellia</taxon>
        <taxon>Tissierellales</taxon>
        <taxon>Peptoniphilaceae</taxon>
        <taxon>Anaerococcus</taxon>
    </lineage>
</organism>
<keyword evidence="6" id="KW-0572">Peptidoglycan-anchor</keyword>
<keyword evidence="8" id="KW-0812">Transmembrane</keyword>
<dbReference type="SUPFAM" id="SSF49401">
    <property type="entry name" value="Bacterial adhesins"/>
    <property type="match status" value="1"/>
</dbReference>
<proteinExistence type="inferred from homology"/>
<dbReference type="InterPro" id="IPR011252">
    <property type="entry name" value="Fibrogen-bd_dom1"/>
</dbReference>
<evidence type="ECO:0000313" key="13">
    <source>
        <dbReference type="EMBL" id="QQB61793.1"/>
    </source>
</evidence>
<gene>
    <name evidence="13" type="ORF">I6H45_08320</name>
</gene>
<reference evidence="13 14" key="1">
    <citation type="submission" date="2020-12" db="EMBL/GenBank/DDBJ databases">
        <title>FDA dAtabase for Regulatory Grade micrObial Sequences (FDA-ARGOS): Supporting development and validation of Infectious Disease Dx tests.</title>
        <authorList>
            <person name="Sproer C."/>
            <person name="Gronow S."/>
            <person name="Severitt S."/>
            <person name="Schroder I."/>
            <person name="Tallon L."/>
            <person name="Sadzewicz L."/>
            <person name="Zhao X."/>
            <person name="Boylan J."/>
            <person name="Ott S."/>
            <person name="Bowen H."/>
            <person name="Vavikolanu K."/>
            <person name="Mehta A."/>
            <person name="Aluvathingal J."/>
            <person name="Nadendla S."/>
            <person name="Lowell S."/>
            <person name="Myers T."/>
            <person name="Yan Y."/>
            <person name="Sichtig H."/>
        </authorList>
    </citation>
    <scope>NUCLEOTIDE SEQUENCE [LARGE SCALE GENOMIC DNA]</scope>
    <source>
        <strain evidence="13 14">FDAARGOS_988</strain>
    </source>
</reference>
<evidence type="ECO:0000313" key="14">
    <source>
        <dbReference type="Proteomes" id="UP000595276"/>
    </source>
</evidence>
<feature type="domain" description="SpaA-like prealbumin fold" evidence="10">
    <location>
        <begin position="4261"/>
        <end position="4342"/>
    </location>
</feature>
<feature type="compositionally biased region" description="Polar residues" evidence="7">
    <location>
        <begin position="4446"/>
        <end position="4456"/>
    </location>
</feature>
<dbReference type="SUPFAM" id="SSF49478">
    <property type="entry name" value="Cna protein B-type domain"/>
    <property type="match status" value="3"/>
</dbReference>
<dbReference type="GO" id="GO:0007155">
    <property type="term" value="P:cell adhesion"/>
    <property type="evidence" value="ECO:0007669"/>
    <property type="project" value="InterPro"/>
</dbReference>
<dbReference type="EMBL" id="CP066014">
    <property type="protein sequence ID" value="QQB61793.1"/>
    <property type="molecule type" value="Genomic_DNA"/>
</dbReference>
<dbReference type="RefSeq" id="WP_004839506.1">
    <property type="nucleotide sequence ID" value="NZ_CP066014.1"/>
</dbReference>
<feature type="domain" description="SDR-like Ig" evidence="11">
    <location>
        <begin position="3759"/>
        <end position="3867"/>
    </location>
</feature>
<accession>A0A7T4K525</accession>
<dbReference type="Gene3D" id="2.60.40.10">
    <property type="entry name" value="Immunoglobulins"/>
    <property type="match status" value="15"/>
</dbReference>
<keyword evidence="4" id="KW-0964">Secreted</keyword>
<evidence type="ECO:0000256" key="7">
    <source>
        <dbReference type="SAM" id="MobiDB-lite"/>
    </source>
</evidence>
<keyword evidence="8" id="KW-1133">Transmembrane helix</keyword>
<feature type="domain" description="SpaA-like prealbumin fold" evidence="10">
    <location>
        <begin position="3008"/>
        <end position="3102"/>
    </location>
</feature>
<feature type="domain" description="SpaA-like prealbumin fold" evidence="10">
    <location>
        <begin position="4575"/>
        <end position="4679"/>
    </location>
</feature>
<protein>
    <recommendedName>
        <fullName evidence="15">Serine-aspartate repeat-containing protein D</fullName>
    </recommendedName>
</protein>
<feature type="domain" description="SpaA-like prealbumin fold" evidence="10">
    <location>
        <begin position="3219"/>
        <end position="3263"/>
    </location>
</feature>
<dbReference type="InterPro" id="IPR044060">
    <property type="entry name" value="Bacterial_rp_domain"/>
</dbReference>
<keyword evidence="8" id="KW-0472">Membrane</keyword>
<keyword evidence="5 9" id="KW-0732">Signal</keyword>
<evidence type="ECO:0000256" key="8">
    <source>
        <dbReference type="SAM" id="Phobius"/>
    </source>
</evidence>